<reference evidence="2 3" key="1">
    <citation type="submission" date="2019-09" db="EMBL/GenBank/DDBJ databases">
        <authorList>
            <person name="Ou C."/>
        </authorList>
    </citation>
    <scope>NUCLEOTIDE SEQUENCE [LARGE SCALE GENOMIC DNA]</scope>
    <source>
        <strain evidence="2">S2</strain>
        <tissue evidence="2">Leaf</tissue>
    </source>
</reference>
<dbReference type="Proteomes" id="UP000327157">
    <property type="component" value="Chromosome 2"/>
</dbReference>
<protein>
    <submittedName>
        <fullName evidence="2">ATP-dependent DNA helicase Q-like 4A</fullName>
    </submittedName>
</protein>
<dbReference type="EMBL" id="SMOL01000157">
    <property type="protein sequence ID" value="KAB2627146.1"/>
    <property type="molecule type" value="Genomic_DNA"/>
</dbReference>
<organism evidence="2 3">
    <name type="scientific">Pyrus ussuriensis x Pyrus communis</name>
    <dbReference type="NCBI Taxonomy" id="2448454"/>
    <lineage>
        <taxon>Eukaryota</taxon>
        <taxon>Viridiplantae</taxon>
        <taxon>Streptophyta</taxon>
        <taxon>Embryophyta</taxon>
        <taxon>Tracheophyta</taxon>
        <taxon>Spermatophyta</taxon>
        <taxon>Magnoliopsida</taxon>
        <taxon>eudicotyledons</taxon>
        <taxon>Gunneridae</taxon>
        <taxon>Pentapetalae</taxon>
        <taxon>rosids</taxon>
        <taxon>fabids</taxon>
        <taxon>Rosales</taxon>
        <taxon>Rosaceae</taxon>
        <taxon>Amygdaloideae</taxon>
        <taxon>Maleae</taxon>
        <taxon>Pyrus</taxon>
    </lineage>
</organism>
<keyword evidence="2" id="KW-0347">Helicase</keyword>
<dbReference type="GO" id="GO:0004386">
    <property type="term" value="F:helicase activity"/>
    <property type="evidence" value="ECO:0007669"/>
    <property type="project" value="UniProtKB-KW"/>
</dbReference>
<name>A0A5N5HGL4_9ROSA</name>
<reference evidence="2 3" key="3">
    <citation type="submission" date="2019-11" db="EMBL/GenBank/DDBJ databases">
        <title>A de novo genome assembly of a pear dwarfing rootstock.</title>
        <authorList>
            <person name="Wang F."/>
            <person name="Wang J."/>
            <person name="Li S."/>
            <person name="Zhang Y."/>
            <person name="Fang M."/>
            <person name="Ma L."/>
            <person name="Zhao Y."/>
            <person name="Jiang S."/>
        </authorList>
    </citation>
    <scope>NUCLEOTIDE SEQUENCE [LARGE SCALE GENOMIC DNA]</scope>
    <source>
        <strain evidence="2">S2</strain>
        <tissue evidence="2">Leaf</tissue>
    </source>
</reference>
<evidence type="ECO:0000313" key="3">
    <source>
        <dbReference type="Proteomes" id="UP000327157"/>
    </source>
</evidence>
<feature type="compositionally biased region" description="Basic and acidic residues" evidence="1">
    <location>
        <begin position="43"/>
        <end position="69"/>
    </location>
</feature>
<accession>A0A5N5HGL4</accession>
<feature type="region of interest" description="Disordered" evidence="1">
    <location>
        <begin position="114"/>
        <end position="136"/>
    </location>
</feature>
<comment type="caution">
    <text evidence="2">The sequence shown here is derived from an EMBL/GenBank/DDBJ whole genome shotgun (WGS) entry which is preliminary data.</text>
</comment>
<proteinExistence type="predicted"/>
<dbReference type="AlphaFoldDB" id="A0A5N5HGL4"/>
<feature type="compositionally biased region" description="Polar residues" evidence="1">
    <location>
        <begin position="126"/>
        <end position="136"/>
    </location>
</feature>
<reference evidence="3" key="2">
    <citation type="submission" date="2019-10" db="EMBL/GenBank/DDBJ databases">
        <title>A de novo genome assembly of a pear dwarfing rootstock.</title>
        <authorList>
            <person name="Wang F."/>
            <person name="Wang J."/>
            <person name="Li S."/>
            <person name="Zhang Y."/>
            <person name="Fang M."/>
            <person name="Ma L."/>
            <person name="Zhao Y."/>
            <person name="Jiang S."/>
        </authorList>
    </citation>
    <scope>NUCLEOTIDE SEQUENCE [LARGE SCALE GENOMIC DNA]</scope>
</reference>
<evidence type="ECO:0000256" key="1">
    <source>
        <dbReference type="SAM" id="MobiDB-lite"/>
    </source>
</evidence>
<evidence type="ECO:0000313" key="2">
    <source>
        <dbReference type="EMBL" id="KAB2627146.1"/>
    </source>
</evidence>
<keyword evidence="2" id="KW-0378">Hydrolase</keyword>
<keyword evidence="2" id="KW-0067">ATP-binding</keyword>
<gene>
    <name evidence="2" type="ORF">D8674_020764</name>
</gene>
<keyword evidence="3" id="KW-1185">Reference proteome</keyword>
<feature type="region of interest" description="Disordered" evidence="1">
    <location>
        <begin position="32"/>
        <end position="76"/>
    </location>
</feature>
<keyword evidence="2" id="KW-0547">Nucleotide-binding</keyword>
<sequence length="136" mass="15616">MVVINDLTIKVARYGDPILETIEAAIKECFKTDKNSSGSNDSNDIKRKRDGNKDRKEIFEDDDFRSTDRSKKRALKTQSNTIETFRYVEPDYSFIDDELDLSGYDFEANVPDMKTNQNGCGRVLPQWSTPGNGRHR</sequence>